<keyword evidence="1 3" id="KW-0808">Transferase</keyword>
<keyword evidence="4" id="KW-1185">Reference proteome</keyword>
<dbReference type="SUPFAM" id="SSF53756">
    <property type="entry name" value="UDP-Glycosyltransferase/glycogen phosphorylase"/>
    <property type="match status" value="1"/>
</dbReference>
<dbReference type="InterPro" id="IPR001296">
    <property type="entry name" value="Glyco_trans_1"/>
</dbReference>
<evidence type="ECO:0000313" key="4">
    <source>
        <dbReference type="Proteomes" id="UP000325606"/>
    </source>
</evidence>
<dbReference type="Gene3D" id="3.40.50.2000">
    <property type="entry name" value="Glycogen Phosphorylase B"/>
    <property type="match status" value="1"/>
</dbReference>
<dbReference type="EMBL" id="CP044222">
    <property type="protein sequence ID" value="QEW06254.1"/>
    <property type="molecule type" value="Genomic_DNA"/>
</dbReference>
<dbReference type="Proteomes" id="UP000325606">
    <property type="component" value="Chromosome"/>
</dbReference>
<dbReference type="CDD" id="cd03801">
    <property type="entry name" value="GT4_PimA-like"/>
    <property type="match status" value="1"/>
</dbReference>
<evidence type="ECO:0000259" key="2">
    <source>
        <dbReference type="Pfam" id="PF00534"/>
    </source>
</evidence>
<dbReference type="KEGG" id="nik:F5I99_06945"/>
<evidence type="ECO:0000313" key="3">
    <source>
        <dbReference type="EMBL" id="QEW06254.1"/>
    </source>
</evidence>
<accession>A0A5J6LC48</accession>
<sequence length="343" mass="39639">MWRVKLANIYYLIPDVAKRDYSLLELLRSIKRKKFKSHFSNKILGRSNPLGGVKVIYQHCMLLKEFGFEVIPVRLGVYEGNFYGFDVKVKSLNEVQQLMTEDDVVVIPEVLQNYYKCFINQRRVIFVQAWFCLYEDHPLESQKFKGLYTDCCYEHVMCCSKYLQKQLSVEPTEKVHLVSNYIDHDFFKEKSELRVENRVLMMPRKNPKNLKSIVEGISNLPVDIVYADRLSQDQLIVEYQKSDVFIATGYPEGFGLPPLEAMACGAVVIGFTGGGASEFMIHEKTALVANDGDVKKVIEYVEMVVKDKKLKEHLRSSGLEISKKYNKEATKKQLKEFIELLAL</sequence>
<dbReference type="AlphaFoldDB" id="A0A5J6LC48"/>
<name>A0A5J6LC48_9GAMM</name>
<proteinExistence type="predicted"/>
<protein>
    <submittedName>
        <fullName evidence="3">Glycosyltransferase family 4 protein</fullName>
    </submittedName>
</protein>
<gene>
    <name evidence="3" type="ORF">F5I99_06945</name>
</gene>
<dbReference type="PANTHER" id="PTHR46401">
    <property type="entry name" value="GLYCOSYLTRANSFERASE WBBK-RELATED"/>
    <property type="match status" value="1"/>
</dbReference>
<evidence type="ECO:0000256" key="1">
    <source>
        <dbReference type="ARBA" id="ARBA00022679"/>
    </source>
</evidence>
<dbReference type="PANTHER" id="PTHR46401:SF2">
    <property type="entry name" value="GLYCOSYLTRANSFERASE WBBK-RELATED"/>
    <property type="match status" value="1"/>
</dbReference>
<reference evidence="3 4" key="1">
    <citation type="submission" date="2019-09" db="EMBL/GenBank/DDBJ databases">
        <title>Nitrincola iocasae sp. nov., a bacterium isolated from the sediment collected at a cold seep field in South China Sea.</title>
        <authorList>
            <person name="Zhang H."/>
            <person name="Wang H."/>
            <person name="Li C."/>
        </authorList>
    </citation>
    <scope>NUCLEOTIDE SEQUENCE [LARGE SCALE GENOMIC DNA]</scope>
    <source>
        <strain evidence="3 4">KXZD1103</strain>
    </source>
</reference>
<organism evidence="3 4">
    <name type="scientific">Nitrincola iocasae</name>
    <dbReference type="NCBI Taxonomy" id="2614693"/>
    <lineage>
        <taxon>Bacteria</taxon>
        <taxon>Pseudomonadati</taxon>
        <taxon>Pseudomonadota</taxon>
        <taxon>Gammaproteobacteria</taxon>
        <taxon>Oceanospirillales</taxon>
        <taxon>Oceanospirillaceae</taxon>
        <taxon>Nitrincola</taxon>
    </lineage>
</organism>
<dbReference type="GO" id="GO:0016757">
    <property type="term" value="F:glycosyltransferase activity"/>
    <property type="evidence" value="ECO:0007669"/>
    <property type="project" value="InterPro"/>
</dbReference>
<feature type="domain" description="Glycosyl transferase family 1" evidence="2">
    <location>
        <begin position="221"/>
        <end position="317"/>
    </location>
</feature>
<dbReference type="Pfam" id="PF00534">
    <property type="entry name" value="Glycos_transf_1"/>
    <property type="match status" value="1"/>
</dbReference>